<comment type="catalytic activity">
    <reaction evidence="13 14">
        <text>S-sulfanyl-L-cysteinyl-[SoxY protein] + thiosulfate + 2 Fe(III)-[cytochrome c] = S-(2-sulfodisulfanyl)-L-cysteinyl-[SoxY protein] + 2 Fe(II)-[cytochrome c] + 2 H(+)</text>
        <dbReference type="Rhea" id="RHEA:51224"/>
        <dbReference type="Rhea" id="RHEA-COMP:10350"/>
        <dbReference type="Rhea" id="RHEA-COMP:14399"/>
        <dbReference type="Rhea" id="RHEA-COMP:14689"/>
        <dbReference type="Rhea" id="RHEA-COMP:14690"/>
        <dbReference type="ChEBI" id="CHEBI:15378"/>
        <dbReference type="ChEBI" id="CHEBI:29033"/>
        <dbReference type="ChEBI" id="CHEBI:29034"/>
        <dbReference type="ChEBI" id="CHEBI:33542"/>
        <dbReference type="ChEBI" id="CHEBI:61963"/>
        <dbReference type="ChEBI" id="CHEBI:140664"/>
        <dbReference type="EC" id="2.8.5.2"/>
    </reaction>
</comment>
<keyword evidence="7" id="KW-0732">Signal</keyword>
<dbReference type="GO" id="GO:0020037">
    <property type="term" value="F:heme binding"/>
    <property type="evidence" value="ECO:0007669"/>
    <property type="project" value="InterPro"/>
</dbReference>
<keyword evidence="8 14" id="KW-0574">Periplasm</keyword>
<evidence type="ECO:0000256" key="5">
    <source>
        <dbReference type="ARBA" id="ARBA00022679"/>
    </source>
</evidence>
<evidence type="ECO:0000256" key="10">
    <source>
        <dbReference type="ARBA" id="ARBA00023004"/>
    </source>
</evidence>
<evidence type="ECO:0000256" key="16">
    <source>
        <dbReference type="PIRSR" id="PIRSR038455-2"/>
    </source>
</evidence>
<dbReference type="SUPFAM" id="SSF46626">
    <property type="entry name" value="Cytochrome c"/>
    <property type="match status" value="2"/>
</dbReference>
<dbReference type="InterPro" id="IPR009056">
    <property type="entry name" value="Cyt_c-like_dom"/>
</dbReference>
<protein>
    <recommendedName>
        <fullName evidence="14">SoxAX cytochrome complex subunit A</fullName>
        <ecNumber evidence="14">2.8.5.2</ecNumber>
    </recommendedName>
    <alternativeName>
        <fullName evidence="14">Protein SoxA</fullName>
    </alternativeName>
    <alternativeName>
        <fullName evidence="14">Sulfur oxidizing protein A</fullName>
    </alternativeName>
    <alternativeName>
        <fullName evidence="14">Thiosulfate-oxidizing multienzyme system protein SoxA</fullName>
    </alternativeName>
</protein>
<feature type="domain" description="Cytochrome c" evidence="18">
    <location>
        <begin position="78"/>
        <end position="163"/>
    </location>
</feature>
<feature type="binding site" evidence="16">
    <location>
        <position position="234"/>
    </location>
    <ligand>
        <name>substrate</name>
    </ligand>
</feature>
<dbReference type="GO" id="GO:0016740">
    <property type="term" value="F:transferase activity"/>
    <property type="evidence" value="ECO:0007669"/>
    <property type="project" value="UniProtKB-KW"/>
</dbReference>
<feature type="domain" description="Cytochrome c" evidence="18">
    <location>
        <begin position="177"/>
        <end position="270"/>
    </location>
</feature>
<evidence type="ECO:0000256" key="2">
    <source>
        <dbReference type="ARBA" id="ARBA00011530"/>
    </source>
</evidence>
<comment type="subunit">
    <text evidence="2 14">Heterodimer of SoxA and SoxX.</text>
</comment>
<feature type="binding site" description="covalent" evidence="16">
    <location>
        <position position="97"/>
    </location>
    <ligand>
        <name>heme c</name>
        <dbReference type="ChEBI" id="CHEBI:61717"/>
        <label>1</label>
    </ligand>
</feature>
<dbReference type="GO" id="GO:0019417">
    <property type="term" value="P:sulfur oxidation"/>
    <property type="evidence" value="ECO:0007669"/>
    <property type="project" value="InterPro"/>
</dbReference>
<evidence type="ECO:0000313" key="21">
    <source>
        <dbReference type="EMBL" id="VFK15930.1"/>
    </source>
</evidence>
<dbReference type="GO" id="GO:0009055">
    <property type="term" value="F:electron transfer activity"/>
    <property type="evidence" value="ECO:0007669"/>
    <property type="project" value="InterPro"/>
</dbReference>
<dbReference type="GO" id="GO:0070069">
    <property type="term" value="C:cytochrome complex"/>
    <property type="evidence" value="ECO:0007669"/>
    <property type="project" value="InterPro"/>
</dbReference>
<feature type="binding site" description="covalent" evidence="16">
    <location>
        <position position="196"/>
    </location>
    <ligand>
        <name>heme c</name>
        <dbReference type="ChEBI" id="CHEBI:61717"/>
        <label>2</label>
    </ligand>
</feature>
<evidence type="ECO:0000256" key="15">
    <source>
        <dbReference type="PIRSR" id="PIRSR038455-1"/>
    </source>
</evidence>
<keyword evidence="5 14" id="KW-0808">Transferase</keyword>
<keyword evidence="6 14" id="KW-0479">Metal-binding</keyword>
<evidence type="ECO:0000256" key="12">
    <source>
        <dbReference type="ARBA" id="ARBA00048077"/>
    </source>
</evidence>
<reference evidence="19" key="1">
    <citation type="submission" date="2019-02" db="EMBL/GenBank/DDBJ databases">
        <authorList>
            <person name="Gruber-Vodicka R. H."/>
            <person name="Seah K. B. B."/>
        </authorList>
    </citation>
    <scope>NUCLEOTIDE SEQUENCE</scope>
    <source>
        <strain evidence="20">BECK_BZ163</strain>
        <strain evidence="21">BECK_BZ164</strain>
        <strain evidence="19">BECK_BZ165</strain>
    </source>
</reference>
<feature type="binding site" description="axial binding residue" evidence="17">
    <location>
        <position position="238"/>
    </location>
    <ligand>
        <name>heme c</name>
        <dbReference type="ChEBI" id="CHEBI:61717"/>
        <label>2</label>
    </ligand>
    <ligandPart>
        <name>Fe</name>
        <dbReference type="ChEBI" id="CHEBI:18248"/>
    </ligandPart>
</feature>
<comment type="similarity">
    <text evidence="11 14">Belongs to the SoxA family.</text>
</comment>
<feature type="binding site" description="axial binding residue" evidence="17">
    <location>
        <position position="130"/>
    </location>
    <ligand>
        <name>heme c</name>
        <dbReference type="ChEBI" id="CHEBI:61717"/>
        <label>1</label>
    </ligand>
    <ligandPart>
        <name>Fe</name>
        <dbReference type="ChEBI" id="CHEBI:18248"/>
    </ligandPart>
</feature>
<name>A0A450T8V7_9GAMM</name>
<comment type="catalytic activity">
    <reaction evidence="12 14">
        <text>L-cysteinyl-[SoxY protein] + thiosulfate + 2 Fe(III)-[cytochrome c] = S-sulfosulfanyl-L-cysteinyl-[SoxY protein] + 2 Fe(II)-[cytochrome c] + 2 H(+)</text>
        <dbReference type="Rhea" id="RHEA:56720"/>
        <dbReference type="Rhea" id="RHEA-COMP:10350"/>
        <dbReference type="Rhea" id="RHEA-COMP:14328"/>
        <dbReference type="Rhea" id="RHEA-COMP:14399"/>
        <dbReference type="Rhea" id="RHEA-COMP:14691"/>
        <dbReference type="ChEBI" id="CHEBI:15378"/>
        <dbReference type="ChEBI" id="CHEBI:29033"/>
        <dbReference type="ChEBI" id="CHEBI:29034"/>
        <dbReference type="ChEBI" id="CHEBI:29950"/>
        <dbReference type="ChEBI" id="CHEBI:33542"/>
        <dbReference type="ChEBI" id="CHEBI:139321"/>
        <dbReference type="EC" id="2.8.5.2"/>
    </reaction>
</comment>
<comment type="subcellular location">
    <subcellularLocation>
        <location evidence="1 14">Periplasm</location>
    </subcellularLocation>
</comment>
<dbReference type="Pfam" id="PF21342">
    <property type="entry name" value="SoxA-TsdA_cyt-c"/>
    <property type="match status" value="2"/>
</dbReference>
<feature type="binding site" description="covalent" evidence="16">
    <location>
        <position position="193"/>
    </location>
    <ligand>
        <name>heme c</name>
        <dbReference type="ChEBI" id="CHEBI:61717"/>
        <label>2</label>
    </ligand>
</feature>
<evidence type="ECO:0000256" key="6">
    <source>
        <dbReference type="ARBA" id="ARBA00022723"/>
    </source>
</evidence>
<dbReference type="GO" id="GO:0042597">
    <property type="term" value="C:periplasmic space"/>
    <property type="evidence" value="ECO:0007669"/>
    <property type="project" value="UniProtKB-SubCell"/>
</dbReference>
<comment type="cofactor">
    <cofactor evidence="16">
        <name>heme</name>
        <dbReference type="ChEBI" id="CHEBI:30413"/>
    </cofactor>
    <text evidence="16">Binds 2 heme groups per subunit.</text>
</comment>
<dbReference type="GO" id="GO:0016669">
    <property type="term" value="F:oxidoreductase activity, acting on a sulfur group of donors, cytochrome as acceptor"/>
    <property type="evidence" value="ECO:0007669"/>
    <property type="project" value="InterPro"/>
</dbReference>
<feature type="binding site" description="covalent" evidence="16">
    <location>
        <position position="94"/>
    </location>
    <ligand>
        <name>heme c</name>
        <dbReference type="ChEBI" id="CHEBI:61717"/>
        <label>1</label>
    </ligand>
</feature>
<evidence type="ECO:0000256" key="7">
    <source>
        <dbReference type="ARBA" id="ARBA00022729"/>
    </source>
</evidence>
<feature type="binding site" description="axial binding residue" evidence="17">
    <location>
        <position position="98"/>
    </location>
    <ligand>
        <name>heme c</name>
        <dbReference type="ChEBI" id="CHEBI:61717"/>
        <label>1</label>
    </ligand>
    <ligandPart>
        <name>Fe</name>
        <dbReference type="ChEBI" id="CHEBI:18248"/>
    </ligandPart>
</feature>
<proteinExistence type="inferred from homology"/>
<evidence type="ECO:0000256" key="1">
    <source>
        <dbReference type="ARBA" id="ARBA00004418"/>
    </source>
</evidence>
<evidence type="ECO:0000313" key="20">
    <source>
        <dbReference type="EMBL" id="VFJ65108.1"/>
    </source>
</evidence>
<evidence type="ECO:0000256" key="13">
    <source>
        <dbReference type="ARBA" id="ARBA00048423"/>
    </source>
</evidence>
<evidence type="ECO:0000256" key="17">
    <source>
        <dbReference type="PIRSR" id="PIRSR038455-3"/>
    </source>
</evidence>
<evidence type="ECO:0000256" key="3">
    <source>
        <dbReference type="ARBA" id="ARBA00022448"/>
    </source>
</evidence>
<dbReference type="PIRSF" id="PIRSF038455">
    <property type="entry name" value="SoxA"/>
    <property type="match status" value="1"/>
</dbReference>
<dbReference type="EC" id="2.8.5.2" evidence="14"/>
<accession>A0A450T8V7</accession>
<dbReference type="AlphaFoldDB" id="A0A450T8V7"/>
<dbReference type="InterPro" id="IPR025710">
    <property type="entry name" value="SoxA"/>
</dbReference>
<sequence>MGNKRLWHSIIGLGAVGLGAVAAALMVLDATAAPDLTDPALKDYIAGERYSGYVVNTSETRAMQDDDFENPASMWVEQAEELWDLNEGKADKSCASCHTDDPNALKGIAARYPKVVDGKLVTIEHRIGQCRTERMGAPAWKWESDEMLGMSALVRLQSRGMPVDVGIDGEAAPFFQQGKAFYHQRRGALDMACYQCHVLNHGNKLRSDQLSMGMPNGFPTYRLKWQKLGSLHRRFRGCNKNVRAEPYKQGSPEYTALELYVMHRARGLPIESPSVRK</sequence>
<keyword evidence="9 14" id="KW-0249">Electron transport</keyword>
<gene>
    <name evidence="20" type="ORF">BECKFM1743A_GA0114220_103743</name>
    <name evidence="21" type="ORF">BECKFM1743B_GA0114221_103943</name>
    <name evidence="19" type="ORF">BECKFM1743C_GA0114222_103354</name>
</gene>
<evidence type="ECO:0000256" key="9">
    <source>
        <dbReference type="ARBA" id="ARBA00022982"/>
    </source>
</evidence>
<dbReference type="NCBIfam" id="TIGR04484">
    <property type="entry name" value="thiosulf_SoxA"/>
    <property type="match status" value="1"/>
</dbReference>
<organism evidence="19">
    <name type="scientific">Candidatus Kentrum sp. FM</name>
    <dbReference type="NCBI Taxonomy" id="2126340"/>
    <lineage>
        <taxon>Bacteria</taxon>
        <taxon>Pseudomonadati</taxon>
        <taxon>Pseudomonadota</taxon>
        <taxon>Gammaproteobacteria</taxon>
        <taxon>Candidatus Kentrum</taxon>
    </lineage>
</organism>
<evidence type="ECO:0000259" key="18">
    <source>
        <dbReference type="Pfam" id="PF21342"/>
    </source>
</evidence>
<dbReference type="InterPro" id="IPR036909">
    <property type="entry name" value="Cyt_c-like_dom_sf"/>
</dbReference>
<evidence type="ECO:0000256" key="11">
    <source>
        <dbReference type="ARBA" id="ARBA00025746"/>
    </source>
</evidence>
<keyword evidence="3 14" id="KW-0813">Transport</keyword>
<evidence type="ECO:0000256" key="8">
    <source>
        <dbReference type="ARBA" id="ARBA00022764"/>
    </source>
</evidence>
<evidence type="ECO:0000256" key="14">
    <source>
        <dbReference type="PIRNR" id="PIRNR038455"/>
    </source>
</evidence>
<feature type="binding site" description="axial binding residue" evidence="17">
    <location>
        <position position="197"/>
    </location>
    <ligand>
        <name>heme c</name>
        <dbReference type="ChEBI" id="CHEBI:61717"/>
        <label>2</label>
    </ligand>
    <ligandPart>
        <name>Fe</name>
        <dbReference type="ChEBI" id="CHEBI:18248"/>
    </ligandPart>
</feature>
<feature type="active site" description="Cysteine persulfide intermediate" evidence="15">
    <location>
        <position position="238"/>
    </location>
</feature>
<dbReference type="Gene3D" id="1.10.760.10">
    <property type="entry name" value="Cytochrome c-like domain"/>
    <property type="match status" value="2"/>
</dbReference>
<dbReference type="GO" id="GO:0046872">
    <property type="term" value="F:metal ion binding"/>
    <property type="evidence" value="ECO:0007669"/>
    <property type="project" value="UniProtKB-KW"/>
</dbReference>
<keyword evidence="10 14" id="KW-0408">Iron</keyword>
<evidence type="ECO:0000313" key="19">
    <source>
        <dbReference type="EMBL" id="VFJ63120.1"/>
    </source>
</evidence>
<dbReference type="EMBL" id="CAADFL010000394">
    <property type="protein sequence ID" value="VFK15930.1"/>
    <property type="molecule type" value="Genomic_DNA"/>
</dbReference>
<keyword evidence="4 14" id="KW-0349">Heme</keyword>
<evidence type="ECO:0000256" key="4">
    <source>
        <dbReference type="ARBA" id="ARBA00022617"/>
    </source>
</evidence>
<dbReference type="EMBL" id="CAADFA010000335">
    <property type="protein sequence ID" value="VFJ63120.1"/>
    <property type="molecule type" value="Genomic_DNA"/>
</dbReference>
<dbReference type="EMBL" id="CAADEZ010000374">
    <property type="protein sequence ID" value="VFJ65108.1"/>
    <property type="molecule type" value="Genomic_DNA"/>
</dbReference>